<dbReference type="Proteomes" id="UP000761380">
    <property type="component" value="Unassembled WGS sequence"/>
</dbReference>
<accession>A0A927WP74</accession>
<gene>
    <name evidence="2" type="ORF">E7201_02050</name>
</gene>
<dbReference type="AlphaFoldDB" id="A0A927WP74"/>
<evidence type="ECO:0000256" key="1">
    <source>
        <dbReference type="SAM" id="MobiDB-lite"/>
    </source>
</evidence>
<evidence type="ECO:0000313" key="3">
    <source>
        <dbReference type="Proteomes" id="UP000761380"/>
    </source>
</evidence>
<organism evidence="2 3">
    <name type="scientific">Selenomonas ruminantium</name>
    <dbReference type="NCBI Taxonomy" id="971"/>
    <lineage>
        <taxon>Bacteria</taxon>
        <taxon>Bacillati</taxon>
        <taxon>Bacillota</taxon>
        <taxon>Negativicutes</taxon>
        <taxon>Selenomonadales</taxon>
        <taxon>Selenomonadaceae</taxon>
        <taxon>Selenomonas</taxon>
    </lineage>
</organism>
<reference evidence="2" key="1">
    <citation type="submission" date="2019-04" db="EMBL/GenBank/DDBJ databases">
        <title>Evolution of Biomass-Degrading Anaerobic Consortia Revealed by Metagenomics.</title>
        <authorList>
            <person name="Peng X."/>
        </authorList>
    </citation>
    <scope>NUCLEOTIDE SEQUENCE</scope>
    <source>
        <strain evidence="2">SIG240</strain>
    </source>
</reference>
<evidence type="ECO:0000313" key="2">
    <source>
        <dbReference type="EMBL" id="MBE6091951.1"/>
    </source>
</evidence>
<dbReference type="EMBL" id="SVBY01000008">
    <property type="protein sequence ID" value="MBE6091951.1"/>
    <property type="molecule type" value="Genomic_DNA"/>
</dbReference>
<feature type="region of interest" description="Disordered" evidence="1">
    <location>
        <begin position="111"/>
        <end position="130"/>
    </location>
</feature>
<name>A0A927WP74_SELRU</name>
<proteinExistence type="predicted"/>
<comment type="caution">
    <text evidence="2">The sequence shown here is derived from an EMBL/GenBank/DDBJ whole genome shotgun (WGS) entry which is preliminary data.</text>
</comment>
<sequence length="130" mass="14834">MKKPVILEVNGKKYTFLFTNRSLAMVERSIGRSILSILNGNQFSIIRDMTIEVTAASIKYGMQELGQKDPYDVIDEICDDGGLLDHINEAILEAWFNTGIFFKWAGKPAPQEMKATEERPPVKKRRKENQ</sequence>
<protein>
    <submittedName>
        <fullName evidence="2">Uncharacterized protein</fullName>
    </submittedName>
</protein>